<keyword evidence="1" id="KW-1133">Transmembrane helix</keyword>
<dbReference type="Gene3D" id="3.30.700.10">
    <property type="entry name" value="Glycoprotein, Type 4 Pilin"/>
    <property type="match status" value="1"/>
</dbReference>
<evidence type="ECO:0000256" key="1">
    <source>
        <dbReference type="SAM" id="Phobius"/>
    </source>
</evidence>
<dbReference type="InterPro" id="IPR012902">
    <property type="entry name" value="N_methyl_site"/>
</dbReference>
<evidence type="ECO:0000313" key="3">
    <source>
        <dbReference type="Proteomes" id="UP000031518"/>
    </source>
</evidence>
<dbReference type="InterPro" id="IPR045584">
    <property type="entry name" value="Pilin-like"/>
</dbReference>
<keyword evidence="1" id="KW-0472">Membrane</keyword>
<organism evidence="2 3">
    <name type="scientific">Pyrinomonas methylaliphatogenes</name>
    <dbReference type="NCBI Taxonomy" id="454194"/>
    <lineage>
        <taxon>Bacteria</taxon>
        <taxon>Pseudomonadati</taxon>
        <taxon>Acidobacteriota</taxon>
        <taxon>Blastocatellia</taxon>
        <taxon>Blastocatellales</taxon>
        <taxon>Pyrinomonadaceae</taxon>
        <taxon>Pyrinomonas</taxon>
    </lineage>
</organism>
<dbReference type="EMBL" id="CBXV010000007">
    <property type="protein sequence ID" value="CDM66211.1"/>
    <property type="molecule type" value="Genomic_DNA"/>
</dbReference>
<evidence type="ECO:0000313" key="2">
    <source>
        <dbReference type="EMBL" id="CDM66211.1"/>
    </source>
</evidence>
<feature type="transmembrane region" description="Helical" evidence="1">
    <location>
        <begin position="12"/>
        <end position="33"/>
    </location>
</feature>
<dbReference type="Proteomes" id="UP000031518">
    <property type="component" value="Unassembled WGS sequence"/>
</dbReference>
<reference evidence="2 3" key="1">
    <citation type="submission" date="2013-12" db="EMBL/GenBank/DDBJ databases">
        <authorList>
            <person name="Stott M."/>
        </authorList>
    </citation>
    <scope>NUCLEOTIDE SEQUENCE [LARGE SCALE GENOMIC DNA]</scope>
    <source>
        <strain evidence="2 3">K22</strain>
    </source>
</reference>
<accession>A0A0B6WYP0</accession>
<dbReference type="SUPFAM" id="SSF54523">
    <property type="entry name" value="Pili subunits"/>
    <property type="match status" value="1"/>
</dbReference>
<protein>
    <submittedName>
        <fullName evidence="2">Prepilin-type N-terminal cleavage/methylation domain-containing protein</fullName>
    </submittedName>
</protein>
<gene>
    <name evidence="2" type="ORF">PYK22_02225</name>
</gene>
<keyword evidence="1" id="KW-0812">Transmembrane</keyword>
<dbReference type="NCBIfam" id="TIGR02532">
    <property type="entry name" value="IV_pilin_GFxxxE"/>
    <property type="match status" value="1"/>
</dbReference>
<name>A0A0B6WYP0_9BACT</name>
<dbReference type="AlphaFoldDB" id="A0A0B6WYP0"/>
<reference evidence="2 3" key="2">
    <citation type="submission" date="2015-01" db="EMBL/GenBank/DDBJ databases">
        <title>Complete genome sequence of Pyrinomonas methylaliphatogenes type strain K22T.</title>
        <authorList>
            <person name="Lee K.C.Y."/>
            <person name="Power J.F."/>
            <person name="Dunfield P.F."/>
            <person name="Morgan X.C."/>
            <person name="Huttenhower C."/>
            <person name="Stott M.B."/>
        </authorList>
    </citation>
    <scope>NUCLEOTIDE SEQUENCE [LARGE SCALE GENOMIC DNA]</scope>
    <source>
        <strain evidence="2 3">K22</strain>
    </source>
</reference>
<proteinExistence type="predicted"/>
<dbReference type="STRING" id="454194.PYK22_02225"/>
<sequence>MLGTKTDRSQEGLSVVELLVVIAVIAIIGSIALPQIISARRILRFGGVTREVLTQLRYARQQAMSTRLAHTFRYDDAKKQIVIINNGETGVGNSQPDQIVRTVSLAGAGLDAFEIVYGALPGAPTSLDDGTTLTPLTNNQVNIIFQPDGSVLNSSQIPVNYALFFYGQSYPKETAVAISVLGAAGRVKVWRYDRNANKYAE</sequence>
<keyword evidence="3" id="KW-1185">Reference proteome</keyword>